<dbReference type="PROSITE" id="PS51782">
    <property type="entry name" value="LYSM"/>
    <property type="match status" value="1"/>
</dbReference>
<dbReference type="InterPro" id="IPR036779">
    <property type="entry name" value="LysM_dom_sf"/>
</dbReference>
<sequence>MSRLLSALDMANAPSIGQALTLTWHSSWAAIPGDSLTRAVVILGALVLGRRVVVVALLALRGAAGHITALGRWAGAFGEAIRPGIVRRLVAASLGLAIPTLASVGTAGASPLVKQSATAAGAPWVSAAPRGVAPQPSADHYVRVRPGDTLWDIAARGLPSGATAAAIARAWPRWYRANRQLIGPDPSLIRPGTRLRVPDLRSAGTSTSQHLRPQASSDAPGAVARSLDPDRR</sequence>
<dbReference type="CDD" id="cd00118">
    <property type="entry name" value="LysM"/>
    <property type="match status" value="1"/>
</dbReference>
<dbReference type="Gene3D" id="3.10.350.10">
    <property type="entry name" value="LysM domain"/>
    <property type="match status" value="1"/>
</dbReference>
<reference evidence="3" key="1">
    <citation type="submission" date="2020-05" db="EMBL/GenBank/DDBJ databases">
        <authorList>
            <person name="Chiriac C."/>
            <person name="Salcher M."/>
            <person name="Ghai R."/>
            <person name="Kavagutti S V."/>
        </authorList>
    </citation>
    <scope>NUCLEOTIDE SEQUENCE</scope>
</reference>
<gene>
    <name evidence="3" type="ORF">UFOPK3268_00479</name>
</gene>
<accession>A0A6J7BPV1</accession>
<dbReference type="PANTHER" id="PTHR34700:SF4">
    <property type="entry name" value="PHAGE-LIKE ELEMENT PBSX PROTEIN XKDP"/>
    <property type="match status" value="1"/>
</dbReference>
<dbReference type="EMBL" id="CAFBIZ010000042">
    <property type="protein sequence ID" value="CAB4847757.1"/>
    <property type="molecule type" value="Genomic_DNA"/>
</dbReference>
<feature type="domain" description="LysM" evidence="2">
    <location>
        <begin position="140"/>
        <end position="197"/>
    </location>
</feature>
<name>A0A6J7BPV1_9ZZZZ</name>
<feature type="region of interest" description="Disordered" evidence="1">
    <location>
        <begin position="198"/>
        <end position="232"/>
    </location>
</feature>
<evidence type="ECO:0000256" key="1">
    <source>
        <dbReference type="SAM" id="MobiDB-lite"/>
    </source>
</evidence>
<evidence type="ECO:0000313" key="3">
    <source>
        <dbReference type="EMBL" id="CAB4847757.1"/>
    </source>
</evidence>
<protein>
    <submittedName>
        <fullName evidence="3">Unannotated protein</fullName>
    </submittedName>
</protein>
<dbReference type="PANTHER" id="PTHR34700">
    <property type="entry name" value="POTASSIUM BINDING PROTEIN KBP"/>
    <property type="match status" value="1"/>
</dbReference>
<dbReference type="InterPro" id="IPR018392">
    <property type="entry name" value="LysM"/>
</dbReference>
<dbReference type="AlphaFoldDB" id="A0A6J7BPV1"/>
<evidence type="ECO:0000259" key="2">
    <source>
        <dbReference type="PROSITE" id="PS51782"/>
    </source>
</evidence>
<proteinExistence type="predicted"/>
<feature type="compositionally biased region" description="Polar residues" evidence="1">
    <location>
        <begin position="203"/>
        <end position="217"/>
    </location>
</feature>
<dbReference type="Pfam" id="PF01476">
    <property type="entry name" value="LysM"/>
    <property type="match status" value="1"/>
</dbReference>
<dbReference type="InterPro" id="IPR052196">
    <property type="entry name" value="Bact_Kbp"/>
</dbReference>
<organism evidence="3">
    <name type="scientific">freshwater metagenome</name>
    <dbReference type="NCBI Taxonomy" id="449393"/>
    <lineage>
        <taxon>unclassified sequences</taxon>
        <taxon>metagenomes</taxon>
        <taxon>ecological metagenomes</taxon>
    </lineage>
</organism>